<sequence length="106" mass="12044">MGHRLRVVSVPFFPYMAYKKENADHPGGPITPTDSVDKRLLSTVTKKFNVSFENFEEPSRGFGLAKDGKFNGMVGFLQREEADFCTMLGATADRLRILDYYKDLPF</sequence>
<dbReference type="EMBL" id="JAWZYT010000072">
    <property type="protein sequence ID" value="KAK4328563.1"/>
    <property type="molecule type" value="Genomic_DNA"/>
</dbReference>
<gene>
    <name evidence="1" type="ORF">Pmani_001039</name>
</gene>
<dbReference type="Gene3D" id="3.40.190.10">
    <property type="entry name" value="Periplasmic binding protein-like II"/>
    <property type="match status" value="1"/>
</dbReference>
<reference evidence="1" key="1">
    <citation type="submission" date="2023-11" db="EMBL/GenBank/DDBJ databases">
        <title>Genome assemblies of two species of porcelain crab, Petrolisthes cinctipes and Petrolisthes manimaculis (Anomura: Porcellanidae).</title>
        <authorList>
            <person name="Angst P."/>
        </authorList>
    </citation>
    <scope>NUCLEOTIDE SEQUENCE</scope>
    <source>
        <strain evidence="1">PB745_02</strain>
        <tissue evidence="1">Gill</tissue>
    </source>
</reference>
<accession>A0AAE1UKP5</accession>
<name>A0AAE1UKP5_9EUCA</name>
<keyword evidence="2" id="KW-1185">Reference proteome</keyword>
<dbReference type="Proteomes" id="UP001292094">
    <property type="component" value="Unassembled WGS sequence"/>
</dbReference>
<evidence type="ECO:0000313" key="1">
    <source>
        <dbReference type="EMBL" id="KAK4328563.1"/>
    </source>
</evidence>
<dbReference type="AlphaFoldDB" id="A0AAE1UKP5"/>
<proteinExistence type="predicted"/>
<comment type="caution">
    <text evidence="1">The sequence shown here is derived from an EMBL/GenBank/DDBJ whole genome shotgun (WGS) entry which is preliminary data.</text>
</comment>
<evidence type="ECO:0000313" key="2">
    <source>
        <dbReference type="Proteomes" id="UP001292094"/>
    </source>
</evidence>
<protein>
    <submittedName>
        <fullName evidence="1">Uncharacterized protein</fullName>
    </submittedName>
</protein>
<organism evidence="1 2">
    <name type="scientific">Petrolisthes manimaculis</name>
    <dbReference type="NCBI Taxonomy" id="1843537"/>
    <lineage>
        <taxon>Eukaryota</taxon>
        <taxon>Metazoa</taxon>
        <taxon>Ecdysozoa</taxon>
        <taxon>Arthropoda</taxon>
        <taxon>Crustacea</taxon>
        <taxon>Multicrustacea</taxon>
        <taxon>Malacostraca</taxon>
        <taxon>Eumalacostraca</taxon>
        <taxon>Eucarida</taxon>
        <taxon>Decapoda</taxon>
        <taxon>Pleocyemata</taxon>
        <taxon>Anomura</taxon>
        <taxon>Galatheoidea</taxon>
        <taxon>Porcellanidae</taxon>
        <taxon>Petrolisthes</taxon>
    </lineage>
</organism>